<dbReference type="GO" id="GO:0008237">
    <property type="term" value="F:metallopeptidase activity"/>
    <property type="evidence" value="ECO:0007669"/>
    <property type="project" value="UniProtKB-KW"/>
</dbReference>
<keyword evidence="2" id="KW-0479">Metal-binding</keyword>
<reference evidence="9" key="1">
    <citation type="submission" date="2019-02" db="EMBL/GenBank/DDBJ databases">
        <authorList>
            <person name="Gruber-Vodicka R. H."/>
            <person name="Seah K. B. B."/>
        </authorList>
    </citation>
    <scope>NUCLEOTIDE SEQUENCE</scope>
    <source>
        <strain evidence="9">BECK_BY19</strain>
        <strain evidence="8">BECK_BY8</strain>
    </source>
</reference>
<evidence type="ECO:0000256" key="5">
    <source>
        <dbReference type="ARBA" id="ARBA00023049"/>
    </source>
</evidence>
<dbReference type="InterPro" id="IPR001405">
    <property type="entry name" value="UPF0758"/>
</dbReference>
<evidence type="ECO:0000313" key="9">
    <source>
        <dbReference type="EMBL" id="VFK73764.1"/>
    </source>
</evidence>
<dbReference type="InterPro" id="IPR025657">
    <property type="entry name" value="RadC_JAB"/>
</dbReference>
<evidence type="ECO:0000256" key="3">
    <source>
        <dbReference type="ARBA" id="ARBA00022801"/>
    </source>
</evidence>
<dbReference type="EMBL" id="CAADGD010000281">
    <property type="protein sequence ID" value="VFK73764.1"/>
    <property type="molecule type" value="Genomic_DNA"/>
</dbReference>
<gene>
    <name evidence="8" type="ORF">BECKUNK1418G_GA0071005_12932</name>
    <name evidence="9" type="ORF">BECKUNK1418H_GA0071006_12812</name>
</gene>
<name>A0A451B647_9GAMM</name>
<evidence type="ECO:0000313" key="8">
    <source>
        <dbReference type="EMBL" id="VFK68984.1"/>
    </source>
</evidence>
<evidence type="ECO:0000256" key="2">
    <source>
        <dbReference type="ARBA" id="ARBA00022723"/>
    </source>
</evidence>
<dbReference type="Pfam" id="PF04002">
    <property type="entry name" value="RadC"/>
    <property type="match status" value="1"/>
</dbReference>
<sequence>MDVKITEQERIRVVDGQDVFDIMRRILLREERIDQDKEHFWMVGLDPSNRLLFIELVVIGGSYSATIRPAETFRVAVWKNAAKVVLVHNHPGEAVKPSDEDKDITDRLIQVGRILNIEVVDHLVIASETFFSFEMSGLMVELRASTKYVPPYEVAQRIREAAEKAKAEGLERGIRRGIREGKIDGMREGIEQGMEKEKEEGLREGLQEGEDKGRKERSIEIAEALLTKGIAVGIISESSGLSEEEILELSAHCD</sequence>
<evidence type="ECO:0000256" key="4">
    <source>
        <dbReference type="ARBA" id="ARBA00022833"/>
    </source>
</evidence>
<keyword evidence="3" id="KW-0378">Hydrolase</keyword>
<organism evidence="9">
    <name type="scientific">Candidatus Kentrum sp. UNK</name>
    <dbReference type="NCBI Taxonomy" id="2126344"/>
    <lineage>
        <taxon>Bacteria</taxon>
        <taxon>Pseudomonadati</taxon>
        <taxon>Pseudomonadota</taxon>
        <taxon>Gammaproteobacteria</taxon>
        <taxon>Candidatus Kentrum</taxon>
    </lineage>
</organism>
<evidence type="ECO:0000256" key="6">
    <source>
        <dbReference type="SAM" id="MobiDB-lite"/>
    </source>
</evidence>
<keyword evidence="4" id="KW-0862">Zinc</keyword>
<evidence type="ECO:0000256" key="1">
    <source>
        <dbReference type="ARBA" id="ARBA00022670"/>
    </source>
</evidence>
<evidence type="ECO:0000259" key="7">
    <source>
        <dbReference type="PROSITE" id="PS50249"/>
    </source>
</evidence>
<dbReference type="PANTHER" id="PTHR30471:SF3">
    <property type="entry name" value="UPF0758 PROTEIN YEES-RELATED"/>
    <property type="match status" value="1"/>
</dbReference>
<protein>
    <submittedName>
        <fullName evidence="9">DNA repair protein RadC</fullName>
    </submittedName>
</protein>
<dbReference type="CDD" id="cd08071">
    <property type="entry name" value="MPN_DUF2466"/>
    <property type="match status" value="1"/>
</dbReference>
<keyword evidence="5" id="KW-0482">Metalloprotease</keyword>
<feature type="region of interest" description="Disordered" evidence="6">
    <location>
        <begin position="193"/>
        <end position="216"/>
    </location>
</feature>
<feature type="domain" description="MPN" evidence="7">
    <location>
        <begin position="12"/>
        <end position="139"/>
    </location>
</feature>
<dbReference type="AlphaFoldDB" id="A0A451B647"/>
<keyword evidence="1" id="KW-0645">Protease</keyword>
<dbReference type="PANTHER" id="PTHR30471">
    <property type="entry name" value="DNA REPAIR PROTEIN RADC"/>
    <property type="match status" value="1"/>
</dbReference>
<dbReference type="Gene3D" id="3.40.140.10">
    <property type="entry name" value="Cytidine Deaminase, domain 2"/>
    <property type="match status" value="1"/>
</dbReference>
<dbReference type="EMBL" id="CAADFZ010000293">
    <property type="protein sequence ID" value="VFK68984.1"/>
    <property type="molecule type" value="Genomic_DNA"/>
</dbReference>
<dbReference type="PROSITE" id="PS50249">
    <property type="entry name" value="MPN"/>
    <property type="match status" value="1"/>
</dbReference>
<accession>A0A451B647</accession>
<dbReference type="InterPro" id="IPR037518">
    <property type="entry name" value="MPN"/>
</dbReference>
<proteinExistence type="predicted"/>
<dbReference type="GO" id="GO:0006508">
    <property type="term" value="P:proteolysis"/>
    <property type="evidence" value="ECO:0007669"/>
    <property type="project" value="UniProtKB-KW"/>
</dbReference>
<dbReference type="GO" id="GO:0046872">
    <property type="term" value="F:metal ion binding"/>
    <property type="evidence" value="ECO:0007669"/>
    <property type="project" value="UniProtKB-KW"/>
</dbReference>